<accession>A0A9P4Q967</accession>
<dbReference type="Proteomes" id="UP000799441">
    <property type="component" value="Unassembled WGS sequence"/>
</dbReference>
<organism evidence="2 3">
    <name type="scientific">Polychaeton citri CBS 116435</name>
    <dbReference type="NCBI Taxonomy" id="1314669"/>
    <lineage>
        <taxon>Eukaryota</taxon>
        <taxon>Fungi</taxon>
        <taxon>Dikarya</taxon>
        <taxon>Ascomycota</taxon>
        <taxon>Pezizomycotina</taxon>
        <taxon>Dothideomycetes</taxon>
        <taxon>Dothideomycetidae</taxon>
        <taxon>Capnodiales</taxon>
        <taxon>Capnodiaceae</taxon>
        <taxon>Polychaeton</taxon>
    </lineage>
</organism>
<evidence type="ECO:0000313" key="2">
    <source>
        <dbReference type="EMBL" id="KAF2720367.1"/>
    </source>
</evidence>
<keyword evidence="1" id="KW-1133">Transmembrane helix</keyword>
<dbReference type="AlphaFoldDB" id="A0A9P4Q967"/>
<gene>
    <name evidence="2" type="ORF">K431DRAFT_93095</name>
</gene>
<comment type="caution">
    <text evidence="2">The sequence shown here is derived from an EMBL/GenBank/DDBJ whole genome shotgun (WGS) entry which is preliminary data.</text>
</comment>
<feature type="transmembrane region" description="Helical" evidence="1">
    <location>
        <begin position="30"/>
        <end position="47"/>
    </location>
</feature>
<reference evidence="2" key="1">
    <citation type="journal article" date="2020" name="Stud. Mycol.">
        <title>101 Dothideomycetes genomes: a test case for predicting lifestyles and emergence of pathogens.</title>
        <authorList>
            <person name="Haridas S."/>
            <person name="Albert R."/>
            <person name="Binder M."/>
            <person name="Bloem J."/>
            <person name="Labutti K."/>
            <person name="Salamov A."/>
            <person name="Andreopoulos B."/>
            <person name="Baker S."/>
            <person name="Barry K."/>
            <person name="Bills G."/>
            <person name="Bluhm B."/>
            <person name="Cannon C."/>
            <person name="Castanera R."/>
            <person name="Culley D."/>
            <person name="Daum C."/>
            <person name="Ezra D."/>
            <person name="Gonzalez J."/>
            <person name="Henrissat B."/>
            <person name="Kuo A."/>
            <person name="Liang C."/>
            <person name="Lipzen A."/>
            <person name="Lutzoni F."/>
            <person name="Magnuson J."/>
            <person name="Mondo S."/>
            <person name="Nolan M."/>
            <person name="Ohm R."/>
            <person name="Pangilinan J."/>
            <person name="Park H.-J."/>
            <person name="Ramirez L."/>
            <person name="Alfaro M."/>
            <person name="Sun H."/>
            <person name="Tritt A."/>
            <person name="Yoshinaga Y."/>
            <person name="Zwiers L.-H."/>
            <person name="Turgeon B."/>
            <person name="Goodwin S."/>
            <person name="Spatafora J."/>
            <person name="Crous P."/>
            <person name="Grigoriev I."/>
        </authorList>
    </citation>
    <scope>NUCLEOTIDE SEQUENCE</scope>
    <source>
        <strain evidence="2">CBS 116435</strain>
    </source>
</reference>
<dbReference type="EMBL" id="MU003800">
    <property type="protein sequence ID" value="KAF2720367.1"/>
    <property type="molecule type" value="Genomic_DNA"/>
</dbReference>
<keyword evidence="3" id="KW-1185">Reference proteome</keyword>
<proteinExistence type="predicted"/>
<protein>
    <submittedName>
        <fullName evidence="2">Uncharacterized protein</fullName>
    </submittedName>
</protein>
<evidence type="ECO:0000256" key="1">
    <source>
        <dbReference type="SAM" id="Phobius"/>
    </source>
</evidence>
<sequence>MSFAVPFWAVSITLIMNGLSSPSVEHYSLVLAVVVTTHMILFIRLIFQITITMLSPSMLEAVWPTASRDGAERRRLLR</sequence>
<keyword evidence="1" id="KW-0472">Membrane</keyword>
<evidence type="ECO:0000313" key="3">
    <source>
        <dbReference type="Proteomes" id="UP000799441"/>
    </source>
</evidence>
<keyword evidence="1" id="KW-0812">Transmembrane</keyword>
<name>A0A9P4Q967_9PEZI</name>